<dbReference type="HOGENOM" id="CLU_1148839_0_0_1"/>
<dbReference type="GO" id="GO:0012505">
    <property type="term" value="C:endomembrane system"/>
    <property type="evidence" value="ECO:0007669"/>
    <property type="project" value="UniProtKB-SubCell"/>
</dbReference>
<feature type="transmembrane region" description="Helical" evidence="5">
    <location>
        <begin position="127"/>
        <end position="147"/>
    </location>
</feature>
<feature type="transmembrane region" description="Helical" evidence="5">
    <location>
        <begin position="168"/>
        <end position="186"/>
    </location>
</feature>
<gene>
    <name evidence="7" type="ORF">OSTLU_30433</name>
</gene>
<keyword evidence="4 5" id="KW-0472">Membrane</keyword>
<keyword evidence="3 5" id="KW-1133">Transmembrane helix</keyword>
<sequence length="242" mass="25642">MAPGAASGDEISASALVRVACASTVACIVTTYAFATSQSAIATNVFPIISETFTGTPQSAVSEFALGFASWVLFFMVAVVKVYLDRYATSDARWRAHGRRSARVGYVAAICLALTAAINYGESFGAHVTAAFGFLFALWIWLACVVAQLRKHEDAVSRFSMRAKVAGLAFAGLGVGGFTALSALVGKDESRTAYSLIGFCEWLAVLALVAACYTMAWDLDAKGVSIRVCFDEESPPRSEQPA</sequence>
<comment type="subcellular location">
    <subcellularLocation>
        <location evidence="1">Endomembrane system</location>
        <topology evidence="1">Multi-pass membrane protein</topology>
    </subcellularLocation>
</comment>
<organism evidence="7 8">
    <name type="scientific">Ostreococcus lucimarinus (strain CCE9901)</name>
    <dbReference type="NCBI Taxonomy" id="436017"/>
    <lineage>
        <taxon>Eukaryota</taxon>
        <taxon>Viridiplantae</taxon>
        <taxon>Chlorophyta</taxon>
        <taxon>Mamiellophyceae</taxon>
        <taxon>Mamiellales</taxon>
        <taxon>Bathycoccaceae</taxon>
        <taxon>Ostreococcus</taxon>
    </lineage>
</organism>
<evidence type="ECO:0000256" key="1">
    <source>
        <dbReference type="ARBA" id="ARBA00004127"/>
    </source>
</evidence>
<dbReference type="Proteomes" id="UP000001568">
    <property type="component" value="Chromosome 3"/>
</dbReference>
<dbReference type="RefSeq" id="XP_001416868.1">
    <property type="nucleotide sequence ID" value="XM_001416831.1"/>
</dbReference>
<dbReference type="GeneID" id="5000925"/>
<feature type="transmembrane region" description="Helical" evidence="5">
    <location>
        <begin position="64"/>
        <end position="84"/>
    </location>
</feature>
<dbReference type="OrthoDB" id="10432823at2759"/>
<evidence type="ECO:0000256" key="3">
    <source>
        <dbReference type="ARBA" id="ARBA00022989"/>
    </source>
</evidence>
<dbReference type="PANTHER" id="PTHR21324">
    <property type="entry name" value="FASTING-INDUCIBLE INTEGRAL MEMBRANE PROTEIN TM6P1-RELATED"/>
    <property type="match status" value="1"/>
</dbReference>
<evidence type="ECO:0000313" key="8">
    <source>
        <dbReference type="Proteomes" id="UP000001568"/>
    </source>
</evidence>
<reference evidence="7 8" key="1">
    <citation type="journal article" date="2007" name="Proc. Natl. Acad. Sci. U.S.A.">
        <title>The tiny eukaryote Ostreococcus provides genomic insights into the paradox of plankton speciation.</title>
        <authorList>
            <person name="Palenik B."/>
            <person name="Grimwood J."/>
            <person name="Aerts A."/>
            <person name="Rouze P."/>
            <person name="Salamov A."/>
            <person name="Putnam N."/>
            <person name="Dupont C."/>
            <person name="Jorgensen R."/>
            <person name="Derelle E."/>
            <person name="Rombauts S."/>
            <person name="Zhou K."/>
            <person name="Otillar R."/>
            <person name="Merchant S.S."/>
            <person name="Podell S."/>
            <person name="Gaasterland T."/>
            <person name="Napoli C."/>
            <person name="Gendler K."/>
            <person name="Manuell A."/>
            <person name="Tai V."/>
            <person name="Vallon O."/>
            <person name="Piganeau G."/>
            <person name="Jancek S."/>
            <person name="Heijde M."/>
            <person name="Jabbari K."/>
            <person name="Bowler C."/>
            <person name="Lohr M."/>
            <person name="Robbens S."/>
            <person name="Werner G."/>
            <person name="Dubchak I."/>
            <person name="Pazour G.J."/>
            <person name="Ren Q."/>
            <person name="Paulsen I."/>
            <person name="Delwiche C."/>
            <person name="Schmutz J."/>
            <person name="Rokhsar D."/>
            <person name="Van de Peer Y."/>
            <person name="Moreau H."/>
            <person name="Grigoriev I.V."/>
        </authorList>
    </citation>
    <scope>NUCLEOTIDE SEQUENCE [LARGE SCALE GENOMIC DNA]</scope>
    <source>
        <strain evidence="7 8">CCE9901</strain>
    </source>
</reference>
<dbReference type="EMBL" id="CP000583">
    <property type="protein sequence ID" value="ABO95161.1"/>
    <property type="molecule type" value="Genomic_DNA"/>
</dbReference>
<evidence type="ECO:0000313" key="7">
    <source>
        <dbReference type="EMBL" id="ABO95161.1"/>
    </source>
</evidence>
<dbReference type="PANTHER" id="PTHR21324:SF2">
    <property type="entry name" value="EG:22E5.9 PROTEIN"/>
    <property type="match status" value="1"/>
</dbReference>
<protein>
    <recommendedName>
        <fullName evidence="6">CWH43-like N-terminal domain-containing protein</fullName>
    </recommendedName>
</protein>
<dbReference type="AlphaFoldDB" id="A4RTY8"/>
<name>A4RTY8_OSTLU</name>
<accession>A4RTY8</accession>
<proteinExistence type="predicted"/>
<dbReference type="Gramene" id="ABO95161">
    <property type="protein sequence ID" value="ABO95161"/>
    <property type="gene ID" value="OSTLU_30433"/>
</dbReference>
<evidence type="ECO:0000256" key="2">
    <source>
        <dbReference type="ARBA" id="ARBA00022692"/>
    </source>
</evidence>
<feature type="transmembrane region" description="Helical" evidence="5">
    <location>
        <begin position="192"/>
        <end position="217"/>
    </location>
</feature>
<evidence type="ECO:0000256" key="4">
    <source>
        <dbReference type="ARBA" id="ARBA00023136"/>
    </source>
</evidence>
<keyword evidence="2 5" id="KW-0812">Transmembrane</keyword>
<feature type="domain" description="CWH43-like N-terminal" evidence="6">
    <location>
        <begin position="14"/>
        <end position="221"/>
    </location>
</feature>
<dbReference type="OMA" id="YTRIAAC"/>
<dbReference type="KEGG" id="olu:OSTLU_30433"/>
<keyword evidence="8" id="KW-1185">Reference proteome</keyword>
<feature type="transmembrane region" description="Helical" evidence="5">
    <location>
        <begin position="104"/>
        <end position="121"/>
    </location>
</feature>
<evidence type="ECO:0000256" key="5">
    <source>
        <dbReference type="SAM" id="Phobius"/>
    </source>
</evidence>
<evidence type="ECO:0000259" key="6">
    <source>
        <dbReference type="Pfam" id="PF10277"/>
    </source>
</evidence>
<dbReference type="InterPro" id="IPR050911">
    <property type="entry name" value="DRAM/TMEM150_Autophagy_Mod"/>
</dbReference>
<dbReference type="InterPro" id="IPR019402">
    <property type="entry name" value="CWH43_N"/>
</dbReference>
<dbReference type="Pfam" id="PF10277">
    <property type="entry name" value="Frag1"/>
    <property type="match status" value="1"/>
</dbReference>